<accession>A0AAW0BJ79</accession>
<evidence type="ECO:0000313" key="2">
    <source>
        <dbReference type="Proteomes" id="UP001362999"/>
    </source>
</evidence>
<dbReference type="Proteomes" id="UP001362999">
    <property type="component" value="Unassembled WGS sequence"/>
</dbReference>
<keyword evidence="2" id="KW-1185">Reference proteome</keyword>
<reference evidence="1 2" key="1">
    <citation type="journal article" date="2024" name="J Genomics">
        <title>Draft genome sequencing and assembly of Favolaschia claudopus CIRM-BRFM 2984 isolated from oak limbs.</title>
        <authorList>
            <person name="Navarro D."/>
            <person name="Drula E."/>
            <person name="Chaduli D."/>
            <person name="Cazenave R."/>
            <person name="Ahrendt S."/>
            <person name="Wang J."/>
            <person name="Lipzen A."/>
            <person name="Daum C."/>
            <person name="Barry K."/>
            <person name="Grigoriev I.V."/>
            <person name="Favel A."/>
            <person name="Rosso M.N."/>
            <person name="Martin F."/>
        </authorList>
    </citation>
    <scope>NUCLEOTIDE SEQUENCE [LARGE SCALE GENOMIC DNA]</scope>
    <source>
        <strain evidence="1 2">CIRM-BRFM 2984</strain>
    </source>
</reference>
<gene>
    <name evidence="1" type="ORF">R3P38DRAFT_2778292</name>
</gene>
<comment type="caution">
    <text evidence="1">The sequence shown here is derived from an EMBL/GenBank/DDBJ whole genome shotgun (WGS) entry which is preliminary data.</text>
</comment>
<dbReference type="AlphaFoldDB" id="A0AAW0BJ79"/>
<protein>
    <submittedName>
        <fullName evidence="1">Uncharacterized protein</fullName>
    </submittedName>
</protein>
<proteinExistence type="predicted"/>
<evidence type="ECO:0000313" key="1">
    <source>
        <dbReference type="EMBL" id="KAK7026283.1"/>
    </source>
</evidence>
<name>A0AAW0BJ79_9AGAR</name>
<organism evidence="1 2">
    <name type="scientific">Favolaschia claudopus</name>
    <dbReference type="NCBI Taxonomy" id="2862362"/>
    <lineage>
        <taxon>Eukaryota</taxon>
        <taxon>Fungi</taxon>
        <taxon>Dikarya</taxon>
        <taxon>Basidiomycota</taxon>
        <taxon>Agaricomycotina</taxon>
        <taxon>Agaricomycetes</taxon>
        <taxon>Agaricomycetidae</taxon>
        <taxon>Agaricales</taxon>
        <taxon>Marasmiineae</taxon>
        <taxon>Mycenaceae</taxon>
        <taxon>Favolaschia</taxon>
    </lineage>
</organism>
<sequence length="391" mass="43351">MNLVQWRPSYKLFANCSTNSGHFHFNSKPQSITAKVPPRSTQMKASPGDSCVVIRYQLASTSLTVAFSTGTTSCQLSKQAAPQLKLHQSPSSKISLNQKATRDSAQGAFSHRRSTQIAKSRLGACGKMKPLLKPISAPLQMLPYPLPLWNQVPRAASISLLAAIDDKCSLEEAATLALYQVITRTFAQILEPPSMRRQRASPPELFQPQAFERLLRKVLQAMIQGQHSSHELLQDLYQDLCFNTTNILSSLGVAVGCEGGWLKMRRSFDVRFSPVVKVSKSSILRLQTCSRLFLNNHATSIVWGGKVGALHHAARDRLQRFTKQWTPGESSAGGQLRSGCTMQPLAIKPGCQLFASWPPFEVYMWYRGRRHMAAMCPPTGGVGFVRRQSPR</sequence>
<dbReference type="EMBL" id="JAWWNJ010000032">
    <property type="protein sequence ID" value="KAK7026283.1"/>
    <property type="molecule type" value="Genomic_DNA"/>
</dbReference>